<reference evidence="1 2" key="1">
    <citation type="submission" date="2020-05" db="EMBL/GenBank/DDBJ databases">
        <title>Vigna angularis (adzuki bean) Var. LongXiaoDou No. 4 denovo assembly.</title>
        <authorList>
            <person name="Xiang H."/>
        </authorList>
    </citation>
    <scope>NUCLEOTIDE SEQUENCE [LARGE SCALE GENOMIC DNA]</scope>
    <source>
        <tissue evidence="1">Leaf</tissue>
    </source>
</reference>
<protein>
    <submittedName>
        <fullName evidence="1">Uncharacterized protein</fullName>
    </submittedName>
</protein>
<proteinExistence type="predicted"/>
<evidence type="ECO:0000313" key="2">
    <source>
        <dbReference type="Proteomes" id="UP000743370"/>
    </source>
</evidence>
<dbReference type="AlphaFoldDB" id="A0A8T0K6S4"/>
<name>A0A8T0K6S4_PHAAN</name>
<accession>A0A8T0K6S4</accession>
<gene>
    <name evidence="1" type="ORF">HKW66_Vig0072980</name>
</gene>
<dbReference type="Proteomes" id="UP000743370">
    <property type="component" value="Unassembled WGS sequence"/>
</dbReference>
<evidence type="ECO:0000313" key="1">
    <source>
        <dbReference type="EMBL" id="KAG2395326.1"/>
    </source>
</evidence>
<comment type="caution">
    <text evidence="1">The sequence shown here is derived from an EMBL/GenBank/DDBJ whole genome shotgun (WGS) entry which is preliminary data.</text>
</comment>
<sequence>MAEPEKEKKSEIDTLEECEEEENAVVGALSDSHMPNTSLAELNMLLVLLSLFYFSSDECIEHEESKEKIKDEVTVIRKCTSRLQRKKRGRHDPKLGRKPISARFQTTVKDSSVSWDLNTDR</sequence>
<organism evidence="1 2">
    <name type="scientific">Phaseolus angularis</name>
    <name type="common">Azuki bean</name>
    <name type="synonym">Vigna angularis</name>
    <dbReference type="NCBI Taxonomy" id="3914"/>
    <lineage>
        <taxon>Eukaryota</taxon>
        <taxon>Viridiplantae</taxon>
        <taxon>Streptophyta</taxon>
        <taxon>Embryophyta</taxon>
        <taxon>Tracheophyta</taxon>
        <taxon>Spermatophyta</taxon>
        <taxon>Magnoliopsida</taxon>
        <taxon>eudicotyledons</taxon>
        <taxon>Gunneridae</taxon>
        <taxon>Pentapetalae</taxon>
        <taxon>rosids</taxon>
        <taxon>fabids</taxon>
        <taxon>Fabales</taxon>
        <taxon>Fabaceae</taxon>
        <taxon>Papilionoideae</taxon>
        <taxon>50 kb inversion clade</taxon>
        <taxon>NPAAA clade</taxon>
        <taxon>indigoferoid/millettioid clade</taxon>
        <taxon>Phaseoleae</taxon>
        <taxon>Vigna</taxon>
    </lineage>
</organism>
<dbReference type="EMBL" id="JABFOF010000006">
    <property type="protein sequence ID" value="KAG2395326.1"/>
    <property type="molecule type" value="Genomic_DNA"/>
</dbReference>